<dbReference type="Proteomes" id="UP000214939">
    <property type="component" value="Unassembled WGS sequence"/>
</dbReference>
<dbReference type="EMBL" id="NNBW01000235">
    <property type="protein sequence ID" value="OYL24085.1"/>
    <property type="molecule type" value="Genomic_DNA"/>
</dbReference>
<keyword evidence="1" id="KW-0812">Transmembrane</keyword>
<evidence type="ECO:0000256" key="1">
    <source>
        <dbReference type="SAM" id="Phobius"/>
    </source>
</evidence>
<keyword evidence="1" id="KW-0472">Membrane</keyword>
<proteinExistence type="predicted"/>
<organism evidence="2 3">
    <name type="scientific">Streptococcus pneumoniae</name>
    <dbReference type="NCBI Taxonomy" id="1313"/>
    <lineage>
        <taxon>Bacteria</taxon>
        <taxon>Bacillati</taxon>
        <taxon>Bacillota</taxon>
        <taxon>Bacilli</taxon>
        <taxon>Lactobacillales</taxon>
        <taxon>Streptococcaceae</taxon>
        <taxon>Streptococcus</taxon>
    </lineage>
</organism>
<dbReference type="AlphaFoldDB" id="A0AA44MR11"/>
<keyword evidence="1" id="KW-1133">Transmembrane helix</keyword>
<reference evidence="2 3" key="1">
    <citation type="submission" date="2017-07" db="EMBL/GenBank/DDBJ databases">
        <title>Invasive disease caused simultaneously by more than one serotype of Streptococcus pneumoniae, South Africa.</title>
        <authorList>
            <person name="Ndlangisa K."/>
            <person name="Du Plessis M."/>
            <person name="Von Gottberg A."/>
        </authorList>
    </citation>
    <scope>NUCLEOTIDE SEQUENCE [LARGE SCALE GENOMIC DNA]</scope>
    <source>
        <strain evidence="2 3">8227-15B</strain>
    </source>
</reference>
<accession>A0AA44MR11</accession>
<feature type="transmembrane region" description="Helical" evidence="1">
    <location>
        <begin position="6"/>
        <end position="28"/>
    </location>
</feature>
<comment type="caution">
    <text evidence="2">The sequence shown here is derived from an EMBL/GenBank/DDBJ whole genome shotgun (WGS) entry which is preliminary data.</text>
</comment>
<feature type="non-terminal residue" evidence="2">
    <location>
        <position position="1"/>
    </location>
</feature>
<evidence type="ECO:0000313" key="2">
    <source>
        <dbReference type="EMBL" id="OYL24085.1"/>
    </source>
</evidence>
<evidence type="ECO:0000313" key="3">
    <source>
        <dbReference type="Proteomes" id="UP000214939"/>
    </source>
</evidence>
<sequence>LLIKQHVIKGILKIVMSIGGVLWLIFFIRKYFFIKYCRSIKKYVIKISIVMEVVLIYTRIVNSNTILYYIVYKCVIARLRR</sequence>
<gene>
    <name evidence="2" type="ORF">A5N45_11090</name>
</gene>
<feature type="transmembrane region" description="Helical" evidence="1">
    <location>
        <begin position="49"/>
        <end position="71"/>
    </location>
</feature>
<name>A0AA44MR11_STREE</name>
<protein>
    <submittedName>
        <fullName evidence="2">Uncharacterized protein</fullName>
    </submittedName>
</protein>
<dbReference type="RefSeq" id="WP_094314458.1">
    <property type="nucleotide sequence ID" value="NZ_NNBW01000235.1"/>
</dbReference>